<dbReference type="GO" id="GO:0030488">
    <property type="term" value="P:tRNA methylation"/>
    <property type="evidence" value="ECO:0007669"/>
    <property type="project" value="TreeGrafter"/>
</dbReference>
<dbReference type="NCBIfam" id="TIGR00231">
    <property type="entry name" value="small_GTP"/>
    <property type="match status" value="1"/>
</dbReference>
<dbReference type="InterPro" id="IPR005225">
    <property type="entry name" value="Small_GTP-bd"/>
</dbReference>
<dbReference type="AlphaFoldDB" id="A0A174M3Y8"/>
<dbReference type="EMBL" id="CZAI01000004">
    <property type="protein sequence ID" value="CUP31142.1"/>
    <property type="molecule type" value="Genomic_DNA"/>
</dbReference>
<dbReference type="Pfam" id="PF18133">
    <property type="entry name" value="HydF_tetramer"/>
    <property type="match status" value="1"/>
</dbReference>
<dbReference type="SUPFAM" id="SSF52540">
    <property type="entry name" value="P-loop containing nucleoside triphosphate hydrolases"/>
    <property type="match status" value="1"/>
</dbReference>
<feature type="domain" description="Hydrogen maturase F dimerization" evidence="2">
    <location>
        <begin position="193"/>
        <end position="289"/>
    </location>
</feature>
<dbReference type="GO" id="GO:0005737">
    <property type="term" value="C:cytoplasm"/>
    <property type="evidence" value="ECO:0007669"/>
    <property type="project" value="TreeGrafter"/>
</dbReference>
<dbReference type="GO" id="GO:0016787">
    <property type="term" value="F:hydrolase activity"/>
    <property type="evidence" value="ECO:0007669"/>
    <property type="project" value="UniProtKB-KW"/>
</dbReference>
<dbReference type="GO" id="GO:0005525">
    <property type="term" value="F:GTP binding"/>
    <property type="evidence" value="ECO:0007669"/>
    <property type="project" value="InterPro"/>
</dbReference>
<dbReference type="Gene3D" id="3.40.50.11420">
    <property type="match status" value="1"/>
</dbReference>
<dbReference type="Gene3D" id="3.40.50.11410">
    <property type="match status" value="1"/>
</dbReference>
<dbReference type="Pfam" id="PF01926">
    <property type="entry name" value="MMR_HSR1"/>
    <property type="match status" value="1"/>
</dbReference>
<protein>
    <submittedName>
        <fullName evidence="4">GTP-binding protein</fullName>
        <ecNumber evidence="4">3.6.-.-</ecNumber>
    </submittedName>
</protein>
<reference evidence="4 5" key="1">
    <citation type="submission" date="2015-09" db="EMBL/GenBank/DDBJ databases">
        <authorList>
            <consortium name="Pathogen Informatics"/>
        </authorList>
    </citation>
    <scope>NUCLEOTIDE SEQUENCE [LARGE SCALE GENOMIC DNA]</scope>
    <source>
        <strain evidence="4 5">2789STDY5834880</strain>
    </source>
</reference>
<feature type="domain" description="G" evidence="1">
    <location>
        <begin position="13"/>
        <end position="138"/>
    </location>
</feature>
<dbReference type="FunFam" id="3.40.50.300:FF:002325">
    <property type="entry name" value="Hydrogenase maturation GTPase HydF"/>
    <property type="match status" value="1"/>
</dbReference>
<organism evidence="4 5">
    <name type="scientific">Bacteroides caccae</name>
    <dbReference type="NCBI Taxonomy" id="47678"/>
    <lineage>
        <taxon>Bacteria</taxon>
        <taxon>Pseudomonadati</taxon>
        <taxon>Bacteroidota</taxon>
        <taxon>Bacteroidia</taxon>
        <taxon>Bacteroidales</taxon>
        <taxon>Bacteroidaceae</taxon>
        <taxon>Bacteroides</taxon>
    </lineage>
</organism>
<dbReference type="Proteomes" id="UP000095657">
    <property type="component" value="Unassembled WGS sequence"/>
</dbReference>
<proteinExistence type="predicted"/>
<sequence>MSLTDTPNANRLHIALFGRRNSGKSSLINALTGQDTALVSDTPGTTTDPVAKAMEIHGIGPCLFIDTPGFDDEGELGRMRIERTWKAVEKTDMAILFCGGDTSAELSKETKEPDFTEELYWLEQLKAKGIPTILLINKTDIRKDSQALAIKVRESFGDTPVLISAKEKTGIEQIRRTILEKLPPNFGQQSITGTLVAENDLVLLVMPQDIQAPKGRLILPQVQTIRELLDKKCLIVTCTTDKLPETLHALAHPPKLIITDSQVFKTVYEQKPEESKLTSFSVLFAGYKGDIHYYVKSAAAIEMLTESSRVLIAEACTHAPLSEDIGRVKLPRLLRKRIGEKLQIDIVGGTDFPQDLTPYSLVIHCGACMFNRKYVLSRIELARKQNIPMTNYGVAIAFLNGILDRIEY</sequence>
<evidence type="ECO:0000313" key="5">
    <source>
        <dbReference type="Proteomes" id="UP000095657"/>
    </source>
</evidence>
<dbReference type="Pfam" id="PF18128">
    <property type="entry name" value="HydF_dimer"/>
    <property type="match status" value="1"/>
</dbReference>
<dbReference type="GO" id="GO:0002098">
    <property type="term" value="P:tRNA wobble uridine modification"/>
    <property type="evidence" value="ECO:0007669"/>
    <property type="project" value="TreeGrafter"/>
</dbReference>
<name>A0A174M3Y8_9BACE</name>
<dbReference type="Gene3D" id="3.40.50.300">
    <property type="entry name" value="P-loop containing nucleotide triphosphate hydrolases"/>
    <property type="match status" value="1"/>
</dbReference>
<gene>
    <name evidence="4" type="primary">mnmE_1</name>
    <name evidence="4" type="ORF">ERS852494_01957</name>
</gene>
<dbReference type="RefSeq" id="WP_055171586.1">
    <property type="nucleotide sequence ID" value="NZ_CP081920.1"/>
</dbReference>
<evidence type="ECO:0000313" key="4">
    <source>
        <dbReference type="EMBL" id="CUP31142.1"/>
    </source>
</evidence>
<dbReference type="InterPro" id="IPR041606">
    <property type="entry name" value="HydF_dimer"/>
</dbReference>
<dbReference type="STRING" id="47678.ERS852494_01957"/>
<dbReference type="InterPro" id="IPR040644">
    <property type="entry name" value="HydF_tetramer"/>
</dbReference>
<dbReference type="CDD" id="cd00880">
    <property type="entry name" value="Era_like"/>
    <property type="match status" value="1"/>
</dbReference>
<accession>A0A174M3Y8</accession>
<dbReference type="InterPro" id="IPR006073">
    <property type="entry name" value="GTP-bd"/>
</dbReference>
<dbReference type="EC" id="3.6.-.-" evidence="4"/>
<dbReference type="PANTHER" id="PTHR42714:SF6">
    <property type="entry name" value="TRANSLATION INITIATION FACTOR IF-2"/>
    <property type="match status" value="1"/>
</dbReference>
<dbReference type="InterPro" id="IPR027417">
    <property type="entry name" value="P-loop_NTPase"/>
</dbReference>
<feature type="domain" description="Hydrogen maturase F tetramerization" evidence="3">
    <location>
        <begin position="293"/>
        <end position="405"/>
    </location>
</feature>
<evidence type="ECO:0000259" key="3">
    <source>
        <dbReference type="Pfam" id="PF18133"/>
    </source>
</evidence>
<dbReference type="NCBIfam" id="TIGR03918">
    <property type="entry name" value="GTP_HydF"/>
    <property type="match status" value="1"/>
</dbReference>
<dbReference type="InterPro" id="IPR023873">
    <property type="entry name" value="FeFe-hyd_GTPase_HydF"/>
</dbReference>
<evidence type="ECO:0000259" key="2">
    <source>
        <dbReference type="Pfam" id="PF18128"/>
    </source>
</evidence>
<dbReference type="PANTHER" id="PTHR42714">
    <property type="entry name" value="TRNA MODIFICATION GTPASE GTPBP3"/>
    <property type="match status" value="1"/>
</dbReference>
<evidence type="ECO:0000259" key="1">
    <source>
        <dbReference type="Pfam" id="PF01926"/>
    </source>
</evidence>
<keyword evidence="4" id="KW-0378">Hydrolase</keyword>